<dbReference type="AlphaFoldDB" id="A0A4U3ALZ7"/>
<sequence length="60" mass="7051">MKRILRSLYHFTKLSLIPLCLVLTFVYAMLQGGFVSWFLFYSAIPISLYSLLLPFYALRN</sequence>
<dbReference type="Proteomes" id="UP000305222">
    <property type="component" value="Unassembled WGS sequence"/>
</dbReference>
<evidence type="ECO:0000256" key="1">
    <source>
        <dbReference type="SAM" id="Phobius"/>
    </source>
</evidence>
<dbReference type="EMBL" id="SZON01002088">
    <property type="protein sequence ID" value="TKI88699.1"/>
    <property type="molecule type" value="Genomic_DNA"/>
</dbReference>
<accession>A0A4U3ALZ7</accession>
<gene>
    <name evidence="2" type="ORF">FC699_27520</name>
</gene>
<keyword evidence="1" id="KW-0472">Membrane</keyword>
<feature type="non-terminal residue" evidence="2">
    <location>
        <position position="60"/>
    </location>
</feature>
<protein>
    <submittedName>
        <fullName evidence="2">DUF58 domain-containing protein</fullName>
    </submittedName>
</protein>
<evidence type="ECO:0000313" key="2">
    <source>
        <dbReference type="EMBL" id="TKI88699.1"/>
    </source>
</evidence>
<evidence type="ECO:0000313" key="3">
    <source>
        <dbReference type="Proteomes" id="UP000305222"/>
    </source>
</evidence>
<reference evidence="2 3" key="1">
    <citation type="journal article" date="2019" name="Environ. Microbiol.">
        <title>An active ?-lactamase is a part of an orchestrated cell wall stress resistance network of Bacillus subtilis and related rhizosphere species.</title>
        <authorList>
            <person name="Bucher T."/>
            <person name="Keren-Paz A."/>
            <person name="Hausser J."/>
            <person name="Olender T."/>
            <person name="Cytryn E."/>
            <person name="Kolodkin-Gal I."/>
        </authorList>
    </citation>
    <scope>NUCLEOTIDE SEQUENCE [LARGE SCALE GENOMIC DNA]</scope>
    <source>
        <strain evidence="2 3">I5</strain>
    </source>
</reference>
<keyword evidence="1" id="KW-1133">Transmembrane helix</keyword>
<proteinExistence type="predicted"/>
<keyword evidence="1" id="KW-0812">Transmembrane</keyword>
<feature type="transmembrane region" description="Helical" evidence="1">
    <location>
        <begin position="12"/>
        <end position="30"/>
    </location>
</feature>
<organism evidence="2 3">
    <name type="scientific">Bacillus wiedmannii</name>
    <dbReference type="NCBI Taxonomy" id="1890302"/>
    <lineage>
        <taxon>Bacteria</taxon>
        <taxon>Bacillati</taxon>
        <taxon>Bacillota</taxon>
        <taxon>Bacilli</taxon>
        <taxon>Bacillales</taxon>
        <taxon>Bacillaceae</taxon>
        <taxon>Bacillus</taxon>
        <taxon>Bacillus cereus group</taxon>
    </lineage>
</organism>
<feature type="transmembrane region" description="Helical" evidence="1">
    <location>
        <begin position="36"/>
        <end position="58"/>
    </location>
</feature>
<comment type="caution">
    <text evidence="2">The sequence shown here is derived from an EMBL/GenBank/DDBJ whole genome shotgun (WGS) entry which is preliminary data.</text>
</comment>
<name>A0A4U3ALZ7_9BACI</name>